<evidence type="ECO:0000256" key="4">
    <source>
        <dbReference type="ARBA" id="ARBA00012057"/>
    </source>
</evidence>
<evidence type="ECO:0000256" key="2">
    <source>
        <dbReference type="ARBA" id="ARBA00004826"/>
    </source>
</evidence>
<dbReference type="Proteomes" id="UP000070444">
    <property type="component" value="Unassembled WGS sequence"/>
</dbReference>
<organism evidence="14 15">
    <name type="scientific">Conidiobolus coronatus (strain ATCC 28846 / CBS 209.66 / NRRL 28638)</name>
    <name type="common">Delacroixia coronata</name>
    <dbReference type="NCBI Taxonomy" id="796925"/>
    <lineage>
        <taxon>Eukaryota</taxon>
        <taxon>Fungi</taxon>
        <taxon>Fungi incertae sedis</taxon>
        <taxon>Zoopagomycota</taxon>
        <taxon>Entomophthoromycotina</taxon>
        <taxon>Entomophthoromycetes</taxon>
        <taxon>Entomophthorales</taxon>
        <taxon>Ancylistaceae</taxon>
        <taxon>Conidiobolus</taxon>
    </lineage>
</organism>
<evidence type="ECO:0000256" key="12">
    <source>
        <dbReference type="ARBA" id="ARBA00029294"/>
    </source>
</evidence>
<dbReference type="EMBL" id="KQ964467">
    <property type="protein sequence ID" value="KXN71788.1"/>
    <property type="molecule type" value="Genomic_DNA"/>
</dbReference>
<evidence type="ECO:0000313" key="15">
    <source>
        <dbReference type="Proteomes" id="UP000070444"/>
    </source>
</evidence>
<evidence type="ECO:0000256" key="6">
    <source>
        <dbReference type="ARBA" id="ARBA00022723"/>
    </source>
</evidence>
<evidence type="ECO:0000256" key="5">
    <source>
        <dbReference type="ARBA" id="ARBA00022516"/>
    </source>
</evidence>
<dbReference type="OMA" id="KAPFDNG"/>
<evidence type="ECO:0000256" key="9">
    <source>
        <dbReference type="ARBA" id="ARBA00023098"/>
    </source>
</evidence>
<evidence type="ECO:0000256" key="1">
    <source>
        <dbReference type="ARBA" id="ARBA00001946"/>
    </source>
</evidence>
<dbReference type="SUPFAM" id="SSF55811">
    <property type="entry name" value="Nudix"/>
    <property type="match status" value="1"/>
</dbReference>
<sequence>MTIDLTSYDDEQVRLMEEMCILLDENDNRIGAASKKVCHLMENINKGMLHRAFSVFLFNSKNELLLQQRATEKITFPDMFTNTCCSHPLDVPSELVEAEQLGAKVAAQRKLEHELGIKPEQIPLEKFHYLTRIHYLAPSDGTWGEHEIDYIFFVKADVDLDVNENEVRSIKYITPTDLKQLFADSKTKDVKITPWFKLICETFLFKWWSVLEEEGEEGIKKLADPETIHRL</sequence>
<comment type="catalytic activity">
    <reaction evidence="12">
        <text>isopentenyl diphosphate = dimethylallyl diphosphate</text>
        <dbReference type="Rhea" id="RHEA:23284"/>
        <dbReference type="ChEBI" id="CHEBI:57623"/>
        <dbReference type="ChEBI" id="CHEBI:128769"/>
        <dbReference type="EC" id="5.3.3.2"/>
    </reaction>
    <physiologicalReaction direction="left-to-right" evidence="12">
        <dbReference type="Rhea" id="RHEA:23285"/>
    </physiologicalReaction>
</comment>
<dbReference type="Gene3D" id="3.90.79.10">
    <property type="entry name" value="Nucleoside Triphosphate Pyrophosphohydrolase"/>
    <property type="match status" value="1"/>
</dbReference>
<dbReference type="PANTHER" id="PTHR10885:SF0">
    <property type="entry name" value="ISOPENTENYL-DIPHOSPHATE DELTA-ISOMERASE"/>
    <property type="match status" value="1"/>
</dbReference>
<dbReference type="InterPro" id="IPR015797">
    <property type="entry name" value="NUDIX_hydrolase-like_dom_sf"/>
</dbReference>
<evidence type="ECO:0000313" key="14">
    <source>
        <dbReference type="EMBL" id="KXN71788.1"/>
    </source>
</evidence>
<comment type="cofactor">
    <cofactor evidence="1">
        <name>Mg(2+)</name>
        <dbReference type="ChEBI" id="CHEBI:18420"/>
    </cofactor>
</comment>
<dbReference type="GO" id="GO:0009240">
    <property type="term" value="P:isopentenyl diphosphate biosynthetic process"/>
    <property type="evidence" value="ECO:0007669"/>
    <property type="project" value="TreeGrafter"/>
</dbReference>
<dbReference type="OrthoDB" id="510307at2759"/>
<comment type="pathway">
    <text evidence="2">Isoprenoid biosynthesis; dimethylallyl diphosphate biosynthesis; dimethylallyl diphosphate from isopentenyl diphosphate: step 1/1.</text>
</comment>
<dbReference type="Pfam" id="PF00293">
    <property type="entry name" value="NUDIX"/>
    <property type="match status" value="1"/>
</dbReference>
<keyword evidence="7" id="KW-0460">Magnesium</keyword>
<keyword evidence="5" id="KW-0444">Lipid biosynthesis</keyword>
<evidence type="ECO:0000259" key="13">
    <source>
        <dbReference type="PROSITE" id="PS51462"/>
    </source>
</evidence>
<proteinExistence type="inferred from homology"/>
<dbReference type="GO" id="GO:0005737">
    <property type="term" value="C:cytoplasm"/>
    <property type="evidence" value="ECO:0007669"/>
    <property type="project" value="TreeGrafter"/>
</dbReference>
<evidence type="ECO:0000256" key="11">
    <source>
        <dbReference type="ARBA" id="ARBA00023235"/>
    </source>
</evidence>
<dbReference type="PANTHER" id="PTHR10885">
    <property type="entry name" value="ISOPENTENYL-DIPHOSPHATE DELTA-ISOMERASE"/>
    <property type="match status" value="1"/>
</dbReference>
<gene>
    <name evidence="14" type="ORF">CONCODRAFT_48408</name>
</gene>
<dbReference type="GO" id="GO:0004452">
    <property type="term" value="F:isopentenyl-diphosphate delta-isomerase activity"/>
    <property type="evidence" value="ECO:0007669"/>
    <property type="project" value="UniProtKB-EC"/>
</dbReference>
<evidence type="ECO:0000256" key="8">
    <source>
        <dbReference type="ARBA" id="ARBA00022955"/>
    </source>
</evidence>
<feature type="domain" description="Nudix hydrolase" evidence="13">
    <location>
        <begin position="48"/>
        <end position="198"/>
    </location>
</feature>
<dbReference type="STRING" id="796925.A0A137P9U9"/>
<dbReference type="EC" id="5.3.3.2" evidence="4"/>
<evidence type="ECO:0000256" key="3">
    <source>
        <dbReference type="ARBA" id="ARBA00007579"/>
    </source>
</evidence>
<dbReference type="AlphaFoldDB" id="A0A137P9U9"/>
<dbReference type="PROSITE" id="PS51462">
    <property type="entry name" value="NUDIX"/>
    <property type="match status" value="1"/>
</dbReference>
<dbReference type="NCBIfam" id="TIGR02150">
    <property type="entry name" value="IPP_isom_1"/>
    <property type="match status" value="1"/>
</dbReference>
<dbReference type="InterPro" id="IPR011876">
    <property type="entry name" value="IsopentenylPP_isomerase_typ1"/>
</dbReference>
<dbReference type="GO" id="GO:0050992">
    <property type="term" value="P:dimethylallyl diphosphate biosynthetic process"/>
    <property type="evidence" value="ECO:0007669"/>
    <property type="project" value="UniProtKB-UniPathway"/>
</dbReference>
<dbReference type="FunFam" id="3.90.79.10:FF:000012">
    <property type="entry name" value="Isopentenyl-diphosphate Delta-isomerase 1"/>
    <property type="match status" value="1"/>
</dbReference>
<keyword evidence="6" id="KW-0479">Metal-binding</keyword>
<keyword evidence="10" id="KW-0414">Isoprene biosynthesis</keyword>
<reference evidence="14 15" key="1">
    <citation type="journal article" date="2015" name="Genome Biol. Evol.">
        <title>Phylogenomic analyses indicate that early fungi evolved digesting cell walls of algal ancestors of land plants.</title>
        <authorList>
            <person name="Chang Y."/>
            <person name="Wang S."/>
            <person name="Sekimoto S."/>
            <person name="Aerts A.L."/>
            <person name="Choi C."/>
            <person name="Clum A."/>
            <person name="LaButti K.M."/>
            <person name="Lindquist E.A."/>
            <person name="Yee Ngan C."/>
            <person name="Ohm R.A."/>
            <person name="Salamov A.A."/>
            <person name="Grigoriev I.V."/>
            <person name="Spatafora J.W."/>
            <person name="Berbee M.L."/>
        </authorList>
    </citation>
    <scope>NUCLEOTIDE SEQUENCE [LARGE SCALE GENOMIC DNA]</scope>
    <source>
        <strain evidence="14 15">NRRL 28638</strain>
    </source>
</reference>
<dbReference type="UniPathway" id="UPA00059">
    <property type="reaction ID" value="UER00104"/>
</dbReference>
<dbReference type="InterPro" id="IPR000086">
    <property type="entry name" value="NUDIX_hydrolase_dom"/>
</dbReference>
<dbReference type="PIRSF" id="PIRSF018427">
    <property type="entry name" value="Isopntndiph_ism"/>
    <property type="match status" value="1"/>
</dbReference>
<dbReference type="GO" id="GO:0006694">
    <property type="term" value="P:steroid biosynthetic process"/>
    <property type="evidence" value="ECO:0007669"/>
    <property type="project" value="UniProtKB-KW"/>
</dbReference>
<evidence type="ECO:0000256" key="7">
    <source>
        <dbReference type="ARBA" id="ARBA00022842"/>
    </source>
</evidence>
<evidence type="ECO:0000256" key="10">
    <source>
        <dbReference type="ARBA" id="ARBA00023229"/>
    </source>
</evidence>
<accession>A0A137P9U9</accession>
<dbReference type="GO" id="GO:0046872">
    <property type="term" value="F:metal ion binding"/>
    <property type="evidence" value="ECO:0007669"/>
    <property type="project" value="UniProtKB-KW"/>
</dbReference>
<keyword evidence="15" id="KW-1185">Reference proteome</keyword>
<comment type="similarity">
    <text evidence="3">Belongs to the IPP isomerase type 1 family.</text>
</comment>
<keyword evidence="9" id="KW-0443">Lipid metabolism</keyword>
<dbReference type="CDD" id="cd02885">
    <property type="entry name" value="NUDIX_IPP_Isomerase"/>
    <property type="match status" value="1"/>
</dbReference>
<name>A0A137P9U9_CONC2</name>
<protein>
    <recommendedName>
        <fullName evidence="4">isopentenyl-diphosphate Delta-isomerase</fullName>
        <ecNumber evidence="4">5.3.3.2</ecNumber>
    </recommendedName>
</protein>
<keyword evidence="8" id="KW-0752">Steroid biosynthesis</keyword>
<keyword evidence="11 14" id="KW-0413">Isomerase</keyword>